<evidence type="ECO:0000313" key="1">
    <source>
        <dbReference type="EMBL" id="KKL93914.1"/>
    </source>
</evidence>
<protein>
    <submittedName>
        <fullName evidence="1">Uncharacterized protein</fullName>
    </submittedName>
</protein>
<reference evidence="1" key="1">
    <citation type="journal article" date="2015" name="Nature">
        <title>Complex archaea that bridge the gap between prokaryotes and eukaryotes.</title>
        <authorList>
            <person name="Spang A."/>
            <person name="Saw J.H."/>
            <person name="Jorgensen S.L."/>
            <person name="Zaremba-Niedzwiedzka K."/>
            <person name="Martijn J."/>
            <person name="Lind A.E."/>
            <person name="van Eijk R."/>
            <person name="Schleper C."/>
            <person name="Guy L."/>
            <person name="Ettema T.J."/>
        </authorList>
    </citation>
    <scope>NUCLEOTIDE SEQUENCE</scope>
</reference>
<dbReference type="AlphaFoldDB" id="A0A0F9G583"/>
<sequence>MEEIRDEASGTLTLDSATVTLPSDFREKLKLTYDDGIRYGEIEIIPPEMLALKKATLGTTGFPRFGAVIANGTVVRLSPVPDQAYVVVTDYVAGLVVLSDTDTFNWLLTNHPDIYLYASLVESAPYLKDDERLPLWKAERDERIADLGTFRTRQRSGGNAPRIRPRRAIG</sequence>
<proteinExistence type="predicted"/>
<dbReference type="Pfam" id="PF24175">
    <property type="entry name" value="SU10_adaptor"/>
    <property type="match status" value="1"/>
</dbReference>
<gene>
    <name evidence="1" type="ORF">LCGC14_1869960</name>
</gene>
<comment type="caution">
    <text evidence="1">The sequence shown here is derived from an EMBL/GenBank/DDBJ whole genome shotgun (WGS) entry which is preliminary data.</text>
</comment>
<dbReference type="InterPro" id="IPR056209">
    <property type="entry name" value="SU10_adaptor"/>
</dbReference>
<name>A0A0F9G583_9ZZZZ</name>
<dbReference type="EMBL" id="LAZR01019066">
    <property type="protein sequence ID" value="KKL93914.1"/>
    <property type="molecule type" value="Genomic_DNA"/>
</dbReference>
<accession>A0A0F9G583</accession>
<organism evidence="1">
    <name type="scientific">marine sediment metagenome</name>
    <dbReference type="NCBI Taxonomy" id="412755"/>
    <lineage>
        <taxon>unclassified sequences</taxon>
        <taxon>metagenomes</taxon>
        <taxon>ecological metagenomes</taxon>
    </lineage>
</organism>